<evidence type="ECO:0000313" key="2">
    <source>
        <dbReference type="EMBL" id="THU33578.1"/>
    </source>
</evidence>
<keyword evidence="3" id="KW-1185">Reference proteome</keyword>
<comment type="caution">
    <text evidence="2">The sequence shown here is derived from an EMBL/GenBank/DDBJ whole genome shotgun (WGS) entry which is preliminary data.</text>
</comment>
<evidence type="ECO:0008006" key="4">
    <source>
        <dbReference type="Google" id="ProtNLM"/>
    </source>
</evidence>
<proteinExistence type="predicted"/>
<organism evidence="2 3">
    <name type="scientific">Niastella caeni</name>
    <dbReference type="NCBI Taxonomy" id="2569763"/>
    <lineage>
        <taxon>Bacteria</taxon>
        <taxon>Pseudomonadati</taxon>
        <taxon>Bacteroidota</taxon>
        <taxon>Chitinophagia</taxon>
        <taxon>Chitinophagales</taxon>
        <taxon>Chitinophagaceae</taxon>
        <taxon>Niastella</taxon>
    </lineage>
</organism>
<dbReference type="Gene3D" id="1.25.40.10">
    <property type="entry name" value="Tetratricopeptide repeat domain"/>
    <property type="match status" value="1"/>
</dbReference>
<dbReference type="RefSeq" id="WP_136580066.1">
    <property type="nucleotide sequence ID" value="NZ_STFF01000009.1"/>
</dbReference>
<dbReference type="EMBL" id="STFF01000009">
    <property type="protein sequence ID" value="THU33578.1"/>
    <property type="molecule type" value="Genomic_DNA"/>
</dbReference>
<evidence type="ECO:0000256" key="1">
    <source>
        <dbReference type="SAM" id="Phobius"/>
    </source>
</evidence>
<name>A0A4S8HES0_9BACT</name>
<dbReference type="OrthoDB" id="1091348at2"/>
<reference evidence="2 3" key="1">
    <citation type="submission" date="2019-04" db="EMBL/GenBank/DDBJ databases">
        <title>Niastella caeni sp. nov., isolated from activated sludge.</title>
        <authorList>
            <person name="Sheng M."/>
        </authorList>
    </citation>
    <scope>NUCLEOTIDE SEQUENCE [LARGE SCALE GENOMIC DNA]</scope>
    <source>
        <strain evidence="2 3">HX-2-15</strain>
    </source>
</reference>
<keyword evidence="1" id="KW-0812">Transmembrane</keyword>
<protein>
    <recommendedName>
        <fullName evidence="4">Tetratricopeptide repeat protein</fullName>
    </recommendedName>
</protein>
<dbReference type="SUPFAM" id="SSF48452">
    <property type="entry name" value="TPR-like"/>
    <property type="match status" value="1"/>
</dbReference>
<dbReference type="AlphaFoldDB" id="A0A4S8HES0"/>
<feature type="transmembrane region" description="Helical" evidence="1">
    <location>
        <begin position="87"/>
        <end position="108"/>
    </location>
</feature>
<sequence length="244" mass="27676">MNTFNDIARYAEGEMTADERSAFETALASDESLRRHLALYQEVHGSMKQYFSADEQRDQLQGTMQSLRGEFFSAASQPAKVVPFKKYLRSAVAVAAIVIAVLFIWQPWKPDLFKQFSETSMVTPAERGNATDNLLQQAVEAFNKKEYAAAASLLQQVQQQDTANSFVYFYYGVALLQTNRMVEARTVFDKLYAGQSAFKFEAAFYQALGYLKEENKALCREWLAKIPADAPNYSKAQELFLELE</sequence>
<accession>A0A4S8HES0</accession>
<dbReference type="Proteomes" id="UP000306918">
    <property type="component" value="Unassembled WGS sequence"/>
</dbReference>
<gene>
    <name evidence="2" type="ORF">FAM09_25885</name>
</gene>
<keyword evidence="1" id="KW-0472">Membrane</keyword>
<evidence type="ECO:0000313" key="3">
    <source>
        <dbReference type="Proteomes" id="UP000306918"/>
    </source>
</evidence>
<dbReference type="InterPro" id="IPR011990">
    <property type="entry name" value="TPR-like_helical_dom_sf"/>
</dbReference>
<keyword evidence="1" id="KW-1133">Transmembrane helix</keyword>